<comment type="cofactor">
    <cofactor evidence="1">
        <name>Mn(2+)</name>
        <dbReference type="ChEBI" id="CHEBI:29035"/>
    </cofactor>
</comment>
<dbReference type="InterPro" id="IPR051547">
    <property type="entry name" value="TDP2-like"/>
</dbReference>
<protein>
    <submittedName>
        <fullName evidence="12">Poly(A) polymerase</fullName>
        <ecNumber evidence="12">2.7.7.19</ecNumber>
    </submittedName>
</protein>
<name>A0ABW2X0V3_9ACTN</name>
<keyword evidence="7" id="KW-0460">Magnesium</keyword>
<dbReference type="EMBL" id="JBHTGL010000008">
    <property type="protein sequence ID" value="MFD0625564.1"/>
    <property type="molecule type" value="Genomic_DNA"/>
</dbReference>
<evidence type="ECO:0000256" key="8">
    <source>
        <dbReference type="ARBA" id="ARBA00023204"/>
    </source>
</evidence>
<dbReference type="GO" id="GO:1990817">
    <property type="term" value="F:poly(A) RNA polymerase activity"/>
    <property type="evidence" value="ECO:0007669"/>
    <property type="project" value="UniProtKB-EC"/>
</dbReference>
<keyword evidence="12" id="KW-0808">Transferase</keyword>
<keyword evidence="3" id="KW-0540">Nuclease</keyword>
<dbReference type="PANTHER" id="PTHR15822">
    <property type="entry name" value="TRAF AND TNF RECEPTOR-ASSOCIATED PROTEIN"/>
    <property type="match status" value="1"/>
</dbReference>
<evidence type="ECO:0000256" key="6">
    <source>
        <dbReference type="ARBA" id="ARBA00022801"/>
    </source>
</evidence>
<evidence type="ECO:0000256" key="2">
    <source>
        <dbReference type="ARBA" id="ARBA00001946"/>
    </source>
</evidence>
<evidence type="ECO:0000256" key="5">
    <source>
        <dbReference type="ARBA" id="ARBA00022763"/>
    </source>
</evidence>
<organism evidence="12 13">
    <name type="scientific">Streptomyces sanglieri</name>
    <dbReference type="NCBI Taxonomy" id="193460"/>
    <lineage>
        <taxon>Bacteria</taxon>
        <taxon>Bacillati</taxon>
        <taxon>Actinomycetota</taxon>
        <taxon>Actinomycetes</taxon>
        <taxon>Kitasatosporales</taxon>
        <taxon>Streptomycetaceae</taxon>
        <taxon>Streptomyces</taxon>
    </lineage>
</organism>
<dbReference type="Gene3D" id="3.60.10.10">
    <property type="entry name" value="Endonuclease/exonuclease/phosphatase"/>
    <property type="match status" value="1"/>
</dbReference>
<evidence type="ECO:0000313" key="12">
    <source>
        <dbReference type="EMBL" id="MFD0625564.1"/>
    </source>
</evidence>
<dbReference type="SUPFAM" id="SSF56219">
    <property type="entry name" value="DNase I-like"/>
    <property type="match status" value="1"/>
</dbReference>
<evidence type="ECO:0000256" key="4">
    <source>
        <dbReference type="ARBA" id="ARBA00022723"/>
    </source>
</evidence>
<keyword evidence="12" id="KW-0548">Nucleotidyltransferase</keyword>
<feature type="domain" description="Poly(A) polymerase central" evidence="11">
    <location>
        <begin position="526"/>
        <end position="588"/>
    </location>
</feature>
<reference evidence="13" key="1">
    <citation type="journal article" date="2019" name="Int. J. Syst. Evol. Microbiol.">
        <title>The Global Catalogue of Microorganisms (GCM) 10K type strain sequencing project: providing services to taxonomists for standard genome sequencing and annotation.</title>
        <authorList>
            <consortium name="The Broad Institute Genomics Platform"/>
            <consortium name="The Broad Institute Genome Sequencing Center for Infectious Disease"/>
            <person name="Wu L."/>
            <person name="Ma J."/>
        </authorList>
    </citation>
    <scope>NUCLEOTIDE SEQUENCE [LARGE SCALE GENOMIC DNA]</scope>
    <source>
        <strain evidence="13">JCM 12607</strain>
    </source>
</reference>
<keyword evidence="13" id="KW-1185">Reference proteome</keyword>
<dbReference type="SUPFAM" id="SSF81631">
    <property type="entry name" value="PAP/OAS1 substrate-binding domain"/>
    <property type="match status" value="1"/>
</dbReference>
<keyword evidence="4" id="KW-0479">Metal-binding</keyword>
<evidence type="ECO:0000256" key="7">
    <source>
        <dbReference type="ARBA" id="ARBA00022842"/>
    </source>
</evidence>
<evidence type="ECO:0000256" key="1">
    <source>
        <dbReference type="ARBA" id="ARBA00001936"/>
    </source>
</evidence>
<dbReference type="Pfam" id="PF04457">
    <property type="entry name" value="MJ1316"/>
    <property type="match status" value="1"/>
</dbReference>
<comment type="caution">
    <text evidence="12">The sequence shown here is derived from an EMBL/GenBank/DDBJ whole genome shotgun (WGS) entry which is preliminary data.</text>
</comment>
<dbReference type="CDD" id="cd09080">
    <property type="entry name" value="TDP2"/>
    <property type="match status" value="1"/>
</dbReference>
<dbReference type="InterPro" id="IPR007012">
    <property type="entry name" value="PolA_pol_cen_dom"/>
</dbReference>
<proteinExistence type="predicted"/>
<dbReference type="PANTHER" id="PTHR15822:SF4">
    <property type="entry name" value="TYROSYL-DNA PHOSPHODIESTERASE 2"/>
    <property type="match status" value="1"/>
</dbReference>
<dbReference type="InterPro" id="IPR043519">
    <property type="entry name" value="NT_sf"/>
</dbReference>
<gene>
    <name evidence="12" type="ORF">ACFQ2K_25265</name>
</gene>
<dbReference type="Proteomes" id="UP001596915">
    <property type="component" value="Unassembled WGS sequence"/>
</dbReference>
<dbReference type="SUPFAM" id="SSF81301">
    <property type="entry name" value="Nucleotidyltransferase"/>
    <property type="match status" value="1"/>
</dbReference>
<dbReference type="Pfam" id="PF04928">
    <property type="entry name" value="PAP_central"/>
    <property type="match status" value="1"/>
</dbReference>
<evidence type="ECO:0000313" key="13">
    <source>
        <dbReference type="Proteomes" id="UP001596915"/>
    </source>
</evidence>
<dbReference type="InterPro" id="IPR040459">
    <property type="entry name" value="MJ1316"/>
</dbReference>
<sequence>MRTSEEIYHRVRWDARFDPARFVLGVAQRGTVPKRVPLPRFTPGGDIPWHRVLFFEADGEVVWDRSSGVDRIDATDAGRILAPRRLPSPYFISRTPHMFSAPEAAWTPVPEDAPAPAPVAPLTVLTWNTLWDRYDSDRIDTARRRPLLLDALRAADADVIALQEAEPALLAMLLAAPWVREDYTFWADPAGRDVADCGLLLLSRVPVREAGLHVLGPHKAVAAVVVDGPDGPVTVAATHLSSDHSADGAARRDAELTDLATGLAAVEGEVTLLGDFNDGGDTPQDRLGMTDAWSRVHGADDRTPTFDPSVNPLAAVSSLTGRVSRLDRVLVRPERLRTVSAVLLGDVPAADGLYVSDHFGVRVELAAGAADEVRADAAEEAWEDAAEEACAADVVRRVAAALPEGRVHLAGSRRMGCALPGADVDLVAALPGEVNPPAVRERLAAALPDAVDLHEVTGARVPGLRFGLGGLKVDLVTVATGGLAPAGAVAGRAGLGEAAATALSAVSDADAVLAAADPHRDAFAGLAREVKGWARARGLDSAPCGGLPGLAWSVLAARTAHESGDLPPLPLLRHFFATWATWDWDHPVGSATAAGTGGLPLTVLTPTAPVRTCTAQVSPAGRDLLAEELFRAWEVLQSADDAGPVPRALLRTPPPLHTQHTAWALASVRPGPDEGRLRGRLLALAAAFAGAGAPDSRIWPRPLTDDGLVGYAIGLGGTPPDGHRLAEIGTEILRGIPDASLTRVEISGLRSAGDPAFAL</sequence>
<dbReference type="EC" id="2.7.7.19" evidence="12"/>
<evidence type="ECO:0000259" key="11">
    <source>
        <dbReference type="Pfam" id="PF04928"/>
    </source>
</evidence>
<keyword evidence="6" id="KW-0378">Hydrolase</keyword>
<dbReference type="Gene3D" id="1.10.1410.10">
    <property type="match status" value="1"/>
</dbReference>
<evidence type="ECO:0000256" key="3">
    <source>
        <dbReference type="ARBA" id="ARBA00022722"/>
    </source>
</evidence>
<comment type="cofactor">
    <cofactor evidence="2">
        <name>Mg(2+)</name>
        <dbReference type="ChEBI" id="CHEBI:18420"/>
    </cofactor>
</comment>
<dbReference type="Gene3D" id="3.30.460.10">
    <property type="entry name" value="Beta Polymerase, domain 2"/>
    <property type="match status" value="1"/>
</dbReference>
<dbReference type="Pfam" id="PF03372">
    <property type="entry name" value="Exo_endo_phos"/>
    <property type="match status" value="1"/>
</dbReference>
<feature type="domain" description="Endonuclease/exonuclease/phosphatase" evidence="9">
    <location>
        <begin position="125"/>
        <end position="358"/>
    </location>
</feature>
<evidence type="ECO:0000259" key="10">
    <source>
        <dbReference type="Pfam" id="PF04457"/>
    </source>
</evidence>
<accession>A0ABW2X0V3</accession>
<keyword evidence="5" id="KW-0227">DNA damage</keyword>
<dbReference type="InterPro" id="IPR036691">
    <property type="entry name" value="Endo/exonu/phosph_ase_sf"/>
</dbReference>
<feature type="domain" description="MJ1316 RNA cyclic group end recognition" evidence="10">
    <location>
        <begin position="1"/>
        <end position="65"/>
    </location>
</feature>
<dbReference type="InterPro" id="IPR005135">
    <property type="entry name" value="Endo/exonuclease/phosphatase"/>
</dbReference>
<evidence type="ECO:0000259" key="9">
    <source>
        <dbReference type="Pfam" id="PF03372"/>
    </source>
</evidence>
<keyword evidence="8" id="KW-0234">DNA repair</keyword>